<evidence type="ECO:0000313" key="2">
    <source>
        <dbReference type="Proteomes" id="UP000054248"/>
    </source>
</evidence>
<organism evidence="1 2">
    <name type="scientific">Tulasnella calospora MUT 4182</name>
    <dbReference type="NCBI Taxonomy" id="1051891"/>
    <lineage>
        <taxon>Eukaryota</taxon>
        <taxon>Fungi</taxon>
        <taxon>Dikarya</taxon>
        <taxon>Basidiomycota</taxon>
        <taxon>Agaricomycotina</taxon>
        <taxon>Agaricomycetes</taxon>
        <taxon>Cantharellales</taxon>
        <taxon>Tulasnellaceae</taxon>
        <taxon>Tulasnella</taxon>
    </lineage>
</organism>
<gene>
    <name evidence="1" type="ORF">M407DRAFT_245792</name>
</gene>
<protein>
    <submittedName>
        <fullName evidence="1">Uncharacterized protein</fullName>
    </submittedName>
</protein>
<keyword evidence="2" id="KW-1185">Reference proteome</keyword>
<dbReference type="Proteomes" id="UP000054248">
    <property type="component" value="Unassembled WGS sequence"/>
</dbReference>
<dbReference type="HOGENOM" id="CLU_2851373_0_0_1"/>
<name>A0A0C3Q8A2_9AGAM</name>
<reference evidence="2" key="2">
    <citation type="submission" date="2015-01" db="EMBL/GenBank/DDBJ databases">
        <title>Evolutionary Origins and Diversification of the Mycorrhizal Mutualists.</title>
        <authorList>
            <consortium name="DOE Joint Genome Institute"/>
            <consortium name="Mycorrhizal Genomics Consortium"/>
            <person name="Kohler A."/>
            <person name="Kuo A."/>
            <person name="Nagy L.G."/>
            <person name="Floudas D."/>
            <person name="Copeland A."/>
            <person name="Barry K.W."/>
            <person name="Cichocki N."/>
            <person name="Veneault-Fourrey C."/>
            <person name="LaButti K."/>
            <person name="Lindquist E.A."/>
            <person name="Lipzen A."/>
            <person name="Lundell T."/>
            <person name="Morin E."/>
            <person name="Murat C."/>
            <person name="Riley R."/>
            <person name="Ohm R."/>
            <person name="Sun H."/>
            <person name="Tunlid A."/>
            <person name="Henrissat B."/>
            <person name="Grigoriev I.V."/>
            <person name="Hibbett D.S."/>
            <person name="Martin F."/>
        </authorList>
    </citation>
    <scope>NUCLEOTIDE SEQUENCE [LARGE SCALE GENOMIC DNA]</scope>
    <source>
        <strain evidence="2">MUT 4182</strain>
    </source>
</reference>
<sequence length="65" mass="7329">MTVVAKFVSRGEIMNTKTNRLAKQISVLAPPSRLGDPAAGRINRTISNVSSARERLRVRRHHRCF</sequence>
<evidence type="ECO:0000313" key="1">
    <source>
        <dbReference type="EMBL" id="KIO20486.1"/>
    </source>
</evidence>
<dbReference type="EMBL" id="KN823173">
    <property type="protein sequence ID" value="KIO20486.1"/>
    <property type="molecule type" value="Genomic_DNA"/>
</dbReference>
<reference evidence="1 2" key="1">
    <citation type="submission" date="2014-04" db="EMBL/GenBank/DDBJ databases">
        <authorList>
            <consortium name="DOE Joint Genome Institute"/>
            <person name="Kuo A."/>
            <person name="Girlanda M."/>
            <person name="Perotto S."/>
            <person name="Kohler A."/>
            <person name="Nagy L.G."/>
            <person name="Floudas D."/>
            <person name="Copeland A."/>
            <person name="Barry K.W."/>
            <person name="Cichocki N."/>
            <person name="Veneault-Fourrey C."/>
            <person name="LaButti K."/>
            <person name="Lindquist E.A."/>
            <person name="Lipzen A."/>
            <person name="Lundell T."/>
            <person name="Morin E."/>
            <person name="Murat C."/>
            <person name="Sun H."/>
            <person name="Tunlid A."/>
            <person name="Henrissat B."/>
            <person name="Grigoriev I.V."/>
            <person name="Hibbett D.S."/>
            <person name="Martin F."/>
            <person name="Nordberg H.P."/>
            <person name="Cantor M.N."/>
            <person name="Hua S.X."/>
        </authorList>
    </citation>
    <scope>NUCLEOTIDE SEQUENCE [LARGE SCALE GENOMIC DNA]</scope>
    <source>
        <strain evidence="1 2">MUT 4182</strain>
    </source>
</reference>
<dbReference type="AlphaFoldDB" id="A0A0C3Q8A2"/>
<accession>A0A0C3Q8A2</accession>
<proteinExistence type="predicted"/>